<keyword evidence="9" id="KW-1185">Reference proteome</keyword>
<feature type="compositionally biased region" description="Low complexity" evidence="5">
    <location>
        <begin position="287"/>
        <end position="297"/>
    </location>
</feature>
<accession>A0A6A6TKX8</accession>
<organism evidence="8 9">
    <name type="scientific">Lophiostoma macrostomum CBS 122681</name>
    <dbReference type="NCBI Taxonomy" id="1314788"/>
    <lineage>
        <taxon>Eukaryota</taxon>
        <taxon>Fungi</taxon>
        <taxon>Dikarya</taxon>
        <taxon>Ascomycota</taxon>
        <taxon>Pezizomycotina</taxon>
        <taxon>Dothideomycetes</taxon>
        <taxon>Pleosporomycetidae</taxon>
        <taxon>Pleosporales</taxon>
        <taxon>Lophiostomataceae</taxon>
        <taxon>Lophiostoma</taxon>
    </lineage>
</organism>
<name>A0A6A6TKX8_9PLEO</name>
<feature type="compositionally biased region" description="Basic and acidic residues" evidence="5">
    <location>
        <begin position="313"/>
        <end position="322"/>
    </location>
</feature>
<evidence type="ECO:0000256" key="6">
    <source>
        <dbReference type="SAM" id="Phobius"/>
    </source>
</evidence>
<feature type="compositionally biased region" description="Acidic residues" evidence="5">
    <location>
        <begin position="804"/>
        <end position="816"/>
    </location>
</feature>
<feature type="transmembrane region" description="Helical" evidence="6">
    <location>
        <begin position="20"/>
        <end position="39"/>
    </location>
</feature>
<keyword evidence="6" id="KW-1133">Transmembrane helix</keyword>
<dbReference type="SUPFAM" id="SSF144232">
    <property type="entry name" value="HIT/MYND zinc finger-like"/>
    <property type="match status" value="1"/>
</dbReference>
<dbReference type="OrthoDB" id="437457at2759"/>
<evidence type="ECO:0000256" key="2">
    <source>
        <dbReference type="ARBA" id="ARBA00022771"/>
    </source>
</evidence>
<dbReference type="EMBL" id="MU004300">
    <property type="protein sequence ID" value="KAF2660392.1"/>
    <property type="molecule type" value="Genomic_DNA"/>
</dbReference>
<dbReference type="PROSITE" id="PS01360">
    <property type="entry name" value="ZF_MYND_1"/>
    <property type="match status" value="1"/>
</dbReference>
<gene>
    <name evidence="8" type="ORF">K491DRAFT_80816</name>
</gene>
<dbReference type="InterPro" id="IPR002893">
    <property type="entry name" value="Znf_MYND"/>
</dbReference>
<evidence type="ECO:0000256" key="5">
    <source>
        <dbReference type="SAM" id="MobiDB-lite"/>
    </source>
</evidence>
<feature type="compositionally biased region" description="Polar residues" evidence="5">
    <location>
        <begin position="198"/>
        <end position="209"/>
    </location>
</feature>
<keyword evidence="1" id="KW-0479">Metal-binding</keyword>
<dbReference type="Proteomes" id="UP000799324">
    <property type="component" value="Unassembled WGS sequence"/>
</dbReference>
<keyword evidence="6" id="KW-0812">Transmembrane</keyword>
<feature type="compositionally biased region" description="Low complexity" evidence="5">
    <location>
        <begin position="334"/>
        <end position="349"/>
    </location>
</feature>
<sequence>MATPYDLEVRSAQKRRARSIYVWSTVICLFWAYCCLETLCGEPTRGAVDVAPAFHLASARVSLHRLAMECGPSGATIDAKIAEWKRFRDLEDERLREETATEYGENYPHRLALFLSGLSADDLARFKSLEIHVMEPATAIVVSENAEAQQQSAARHVEEQQLASRANEPEKVPDGCSTLHVEQPPATGDTNKMRVSPTLFSSHSETASHNADGKSESCAKSSGLAENSPSNPTLETEHDGIFQPPPAGQISRHATPTSPTTGTQRESGEVSQPNPSEPNHLGTGHWSTTSPSPSQSSNGSILRGTPTEPQATRIRDKDDTEVHGSTMGENVDPTGTTSSSTRHSSAEMTSLPSIELNVSQARPCGKPASTLDTVSSRKCNMCPSEGVLLCEGCNTISYCSEACRKDDSSAHRLLCSTWNDFQTPSEQECRRAIIIPENGRISFVWLEFHQNRNDDGQRYDIPLLGPHFVNKSARVTHSMKDNPILGRQLANTVNLVTIAEGDSPYLEVNETVAGLIDAKFAHKWKGLILVYGTEGTAEPLPRRRDLDLHDFRHALDYVNTYNSTAIASDLRYFGPTVRGVRVNCDGEIAASSVKRFEEVRIPLTHAIFRQTSLLPNANKVGIPICKTEYPRTINYERSIEEYNPGSIVRNIPNQQDWNASLRDLEVPFSMEWDEKGAKRSTNPLDVPWVKQFYQGNAILARLDQKPLYSEHVDALWVFAKYYLEPKMTLASEIHNDMNMNDVDKEITPEKFALYWCHMHTFLRSRHHPVVPSPYEVKKRHGTLKRKRPKGFAMRSKRGKWEWTSDGDEDDLEKIED</sequence>
<evidence type="ECO:0000256" key="1">
    <source>
        <dbReference type="ARBA" id="ARBA00022723"/>
    </source>
</evidence>
<keyword evidence="2 4" id="KW-0863">Zinc-finger</keyword>
<feature type="compositionally biased region" description="Polar residues" evidence="5">
    <location>
        <begin position="218"/>
        <end position="234"/>
    </location>
</feature>
<evidence type="ECO:0000256" key="4">
    <source>
        <dbReference type="PROSITE-ProRule" id="PRU00134"/>
    </source>
</evidence>
<dbReference type="AlphaFoldDB" id="A0A6A6TKX8"/>
<evidence type="ECO:0000313" key="8">
    <source>
        <dbReference type="EMBL" id="KAF2660392.1"/>
    </source>
</evidence>
<evidence type="ECO:0000256" key="3">
    <source>
        <dbReference type="ARBA" id="ARBA00022833"/>
    </source>
</evidence>
<evidence type="ECO:0000313" key="9">
    <source>
        <dbReference type="Proteomes" id="UP000799324"/>
    </source>
</evidence>
<keyword evidence="6" id="KW-0472">Membrane</keyword>
<protein>
    <recommendedName>
        <fullName evidence="7">MYND-type domain-containing protein</fullName>
    </recommendedName>
</protein>
<dbReference type="Gene3D" id="6.10.140.2220">
    <property type="match status" value="1"/>
</dbReference>
<dbReference type="Pfam" id="PF01753">
    <property type="entry name" value="zf-MYND"/>
    <property type="match status" value="1"/>
</dbReference>
<reference evidence="8" key="1">
    <citation type="journal article" date="2020" name="Stud. Mycol.">
        <title>101 Dothideomycetes genomes: a test case for predicting lifestyles and emergence of pathogens.</title>
        <authorList>
            <person name="Haridas S."/>
            <person name="Albert R."/>
            <person name="Binder M."/>
            <person name="Bloem J."/>
            <person name="Labutti K."/>
            <person name="Salamov A."/>
            <person name="Andreopoulos B."/>
            <person name="Baker S."/>
            <person name="Barry K."/>
            <person name="Bills G."/>
            <person name="Bluhm B."/>
            <person name="Cannon C."/>
            <person name="Castanera R."/>
            <person name="Culley D."/>
            <person name="Daum C."/>
            <person name="Ezra D."/>
            <person name="Gonzalez J."/>
            <person name="Henrissat B."/>
            <person name="Kuo A."/>
            <person name="Liang C."/>
            <person name="Lipzen A."/>
            <person name="Lutzoni F."/>
            <person name="Magnuson J."/>
            <person name="Mondo S."/>
            <person name="Nolan M."/>
            <person name="Ohm R."/>
            <person name="Pangilinan J."/>
            <person name="Park H.-J."/>
            <person name="Ramirez L."/>
            <person name="Alfaro M."/>
            <person name="Sun H."/>
            <person name="Tritt A."/>
            <person name="Yoshinaga Y."/>
            <person name="Zwiers L.-H."/>
            <person name="Turgeon B."/>
            <person name="Goodwin S."/>
            <person name="Spatafora J."/>
            <person name="Crous P."/>
            <person name="Grigoriev I."/>
        </authorList>
    </citation>
    <scope>NUCLEOTIDE SEQUENCE</scope>
    <source>
        <strain evidence="8">CBS 122681</strain>
    </source>
</reference>
<feature type="region of interest" description="Disordered" evidence="5">
    <location>
        <begin position="779"/>
        <end position="816"/>
    </location>
</feature>
<dbReference type="PROSITE" id="PS50865">
    <property type="entry name" value="ZF_MYND_2"/>
    <property type="match status" value="1"/>
</dbReference>
<feature type="compositionally biased region" description="Basic residues" evidence="5">
    <location>
        <begin position="779"/>
        <end position="797"/>
    </location>
</feature>
<feature type="region of interest" description="Disordered" evidence="5">
    <location>
        <begin position="151"/>
        <end position="349"/>
    </location>
</feature>
<dbReference type="GO" id="GO:0008270">
    <property type="term" value="F:zinc ion binding"/>
    <property type="evidence" value="ECO:0007669"/>
    <property type="project" value="UniProtKB-KW"/>
</dbReference>
<proteinExistence type="predicted"/>
<keyword evidence="3" id="KW-0862">Zinc</keyword>
<feature type="domain" description="MYND-type" evidence="7">
    <location>
        <begin position="379"/>
        <end position="415"/>
    </location>
</feature>
<feature type="compositionally biased region" description="Polar residues" evidence="5">
    <location>
        <begin position="252"/>
        <end position="274"/>
    </location>
</feature>
<evidence type="ECO:0000259" key="7">
    <source>
        <dbReference type="PROSITE" id="PS50865"/>
    </source>
</evidence>